<feature type="repeat" description="PPR" evidence="3">
    <location>
        <begin position="554"/>
        <end position="588"/>
    </location>
</feature>
<dbReference type="InterPro" id="IPR011990">
    <property type="entry name" value="TPR-like_helical_dom_sf"/>
</dbReference>
<name>A0AAW2T015_9LAMI</name>
<dbReference type="PANTHER" id="PTHR47926">
    <property type="entry name" value="PENTATRICOPEPTIDE REPEAT-CONTAINING PROTEIN"/>
    <property type="match status" value="1"/>
</dbReference>
<dbReference type="InterPro" id="IPR002885">
    <property type="entry name" value="PPR_rpt"/>
</dbReference>
<reference evidence="5" key="1">
    <citation type="submission" date="2020-06" db="EMBL/GenBank/DDBJ databases">
        <authorList>
            <person name="Li T."/>
            <person name="Hu X."/>
            <person name="Zhang T."/>
            <person name="Song X."/>
            <person name="Zhang H."/>
            <person name="Dai N."/>
            <person name="Sheng W."/>
            <person name="Hou X."/>
            <person name="Wei L."/>
        </authorList>
    </citation>
    <scope>NUCLEOTIDE SEQUENCE</scope>
    <source>
        <strain evidence="5">KEN8</strain>
        <tissue evidence="5">Leaf</tissue>
    </source>
</reference>
<evidence type="ECO:0000256" key="2">
    <source>
        <dbReference type="ARBA" id="ARBA00022737"/>
    </source>
</evidence>
<dbReference type="FunFam" id="1.25.40.10:FF:000280">
    <property type="entry name" value="Pentatricopeptide repeat-containing protein"/>
    <property type="match status" value="1"/>
</dbReference>
<dbReference type="PROSITE" id="PS51375">
    <property type="entry name" value="PPR"/>
    <property type="match status" value="8"/>
</dbReference>
<evidence type="ECO:0000256" key="1">
    <source>
        <dbReference type="ARBA" id="ARBA00006643"/>
    </source>
</evidence>
<feature type="repeat" description="PPR" evidence="3">
    <location>
        <begin position="348"/>
        <end position="382"/>
    </location>
</feature>
<sequence length="946" mass="106524">MVRYRFNIMDESSSQGSLRDYLLMLTEYVESSEVNPHGRLVTQYQRQLSNTLSDKLLRRQADKSAIEASHRASLEPPSSESLSSISSFGKFNPASLVKASHAQFIKMPKKKDSDVKVQSLITSYLESGDFESAAMVFFVGYPQKYSRWNSFLEDFRNFGGDPHDVLKVFVQLHNMGVTFGSEALAIVLKLCENLRVSWLGLEIHVCLIKRGFDLDVFAKCALMNFYGRCWGLDIANEAFDETSGHSFLWLNEAFLVALRNEKWFQGLEIFRRMQLLPVEANNSFTIAKVLQACGKLKALDGGKQVHGYILRNAMESNLLICNSLINMYFKNGNLELATTVFSLMENRNLSTWNSVVSGYVALGYLKDAWKLLREMEASNMNPDIVTWNSLLSGHLHHGSYQEVLMILQNMQIAGFEPNSRSITTVLQAVSELCYLNLGKSTHCYVVRSGLDSDIHVVTSLLDMYVKNNDLNSARAVFDGMKDRNIFAWNTMISGYSFKGNFEEAMSLLNQMKREGVNPDLVTYNSMVSGYSMAGRINEALAMIRQIKNSGLTANVVSWTALISGSSQSGCYENALDFCYQMQKQGIKPNSATIASLLRASAGLSLLQKGKEAHCLSIRKGYTEDAFVCTALVDVYSKCGDLKSAYKVFQKAQNKTLATWNSMIMGFSIHGYGKEAISLFQRMQEEKLQSDAITMTALLSGCKHSGLINEGWKYFDSMETEYGITPTIEHYSCMVDLLARAGYLDEAWDFIKQMPIEPDATVWGAILGSCRVHGNIKLGEIAAKELFKLEPDNPANYILMMNMYAASKRWDDVEKVKDLMAHRLVKVGNVGSWIEIEKTVHLFSAVGNHHQDGEIYFELYQLISEIKKMGYVPDTKCVYQDMEEEEKEKALLSHTEKRAITYGLIKTKANTSIRVIKSTRICVDCHTFAKYISLATKRHIIIKDGTL</sequence>
<dbReference type="InterPro" id="IPR046848">
    <property type="entry name" value="E_motif"/>
</dbReference>
<dbReference type="InterPro" id="IPR032867">
    <property type="entry name" value="DYW_dom"/>
</dbReference>
<reference evidence="5" key="2">
    <citation type="journal article" date="2024" name="Plant">
        <title>Genomic evolution and insights into agronomic trait innovations of Sesamum species.</title>
        <authorList>
            <person name="Miao H."/>
            <person name="Wang L."/>
            <person name="Qu L."/>
            <person name="Liu H."/>
            <person name="Sun Y."/>
            <person name="Le M."/>
            <person name="Wang Q."/>
            <person name="Wei S."/>
            <person name="Zheng Y."/>
            <person name="Lin W."/>
            <person name="Duan Y."/>
            <person name="Cao H."/>
            <person name="Xiong S."/>
            <person name="Wang X."/>
            <person name="Wei L."/>
            <person name="Li C."/>
            <person name="Ma Q."/>
            <person name="Ju M."/>
            <person name="Zhao R."/>
            <person name="Li G."/>
            <person name="Mu C."/>
            <person name="Tian Q."/>
            <person name="Mei H."/>
            <person name="Zhang T."/>
            <person name="Gao T."/>
            <person name="Zhang H."/>
        </authorList>
    </citation>
    <scope>NUCLEOTIDE SEQUENCE</scope>
    <source>
        <strain evidence="5">KEN8</strain>
    </source>
</reference>
<accession>A0AAW2T015</accession>
<gene>
    <name evidence="5" type="ORF">Scaly_0247400</name>
</gene>
<dbReference type="FunFam" id="1.25.40.10:FF:000682">
    <property type="entry name" value="Pentatricopeptide repeat-containing protein At3g16610"/>
    <property type="match status" value="1"/>
</dbReference>
<feature type="repeat" description="PPR" evidence="3">
    <location>
        <begin position="383"/>
        <end position="417"/>
    </location>
</feature>
<feature type="domain" description="DYW" evidence="4">
    <location>
        <begin position="869"/>
        <end position="944"/>
    </location>
</feature>
<feature type="repeat" description="PPR" evidence="3">
    <location>
        <begin position="655"/>
        <end position="689"/>
    </location>
</feature>
<dbReference type="Pfam" id="PF01535">
    <property type="entry name" value="PPR"/>
    <property type="match status" value="4"/>
</dbReference>
<evidence type="ECO:0000256" key="3">
    <source>
        <dbReference type="PROSITE-ProRule" id="PRU00708"/>
    </source>
</evidence>
<organism evidence="5">
    <name type="scientific">Sesamum calycinum</name>
    <dbReference type="NCBI Taxonomy" id="2727403"/>
    <lineage>
        <taxon>Eukaryota</taxon>
        <taxon>Viridiplantae</taxon>
        <taxon>Streptophyta</taxon>
        <taxon>Embryophyta</taxon>
        <taxon>Tracheophyta</taxon>
        <taxon>Spermatophyta</taxon>
        <taxon>Magnoliopsida</taxon>
        <taxon>eudicotyledons</taxon>
        <taxon>Gunneridae</taxon>
        <taxon>Pentapetalae</taxon>
        <taxon>asterids</taxon>
        <taxon>lamiids</taxon>
        <taxon>Lamiales</taxon>
        <taxon>Pedaliaceae</taxon>
        <taxon>Sesamum</taxon>
    </lineage>
</organism>
<dbReference type="PANTHER" id="PTHR47926:SF539">
    <property type="entry name" value="DYW DOMAIN-CONTAINING PROTEIN"/>
    <property type="match status" value="1"/>
</dbReference>
<dbReference type="Pfam" id="PF20431">
    <property type="entry name" value="E_motif"/>
    <property type="match status" value="1"/>
</dbReference>
<dbReference type="GO" id="GO:0009451">
    <property type="term" value="P:RNA modification"/>
    <property type="evidence" value="ECO:0007669"/>
    <property type="project" value="InterPro"/>
</dbReference>
<dbReference type="GO" id="GO:0008270">
    <property type="term" value="F:zinc ion binding"/>
    <property type="evidence" value="ECO:0007669"/>
    <property type="project" value="InterPro"/>
</dbReference>
<comment type="similarity">
    <text evidence="1">Belongs to the PPR family. PCMP-H subfamily.</text>
</comment>
<comment type="caution">
    <text evidence="5">The sequence shown here is derived from an EMBL/GenBank/DDBJ whole genome shotgun (WGS) entry which is preliminary data.</text>
</comment>
<evidence type="ECO:0000313" key="5">
    <source>
        <dbReference type="EMBL" id="KAL0397990.1"/>
    </source>
</evidence>
<dbReference type="GO" id="GO:0003723">
    <property type="term" value="F:RNA binding"/>
    <property type="evidence" value="ECO:0007669"/>
    <property type="project" value="InterPro"/>
</dbReference>
<proteinExistence type="inferred from homology"/>
<dbReference type="InterPro" id="IPR046960">
    <property type="entry name" value="PPR_At4g14850-like_plant"/>
</dbReference>
<dbReference type="FunFam" id="1.25.40.10:FF:000073">
    <property type="entry name" value="Pentatricopeptide repeat-containing protein chloroplastic"/>
    <property type="match status" value="1"/>
</dbReference>
<feature type="repeat" description="PPR" evidence="3">
    <location>
        <begin position="519"/>
        <end position="553"/>
    </location>
</feature>
<dbReference type="NCBIfam" id="TIGR00756">
    <property type="entry name" value="PPR"/>
    <property type="match status" value="10"/>
</dbReference>
<dbReference type="Gene3D" id="1.25.40.10">
    <property type="entry name" value="Tetratricopeptide repeat domain"/>
    <property type="match status" value="4"/>
</dbReference>
<evidence type="ECO:0000259" key="4">
    <source>
        <dbReference type="Pfam" id="PF14432"/>
    </source>
</evidence>
<dbReference type="FunFam" id="1.25.40.10:FF:000393">
    <property type="entry name" value="Pentatricopeptide repeat-containing protein At1g20230"/>
    <property type="match status" value="1"/>
</dbReference>
<feature type="repeat" description="PPR" evidence="3">
    <location>
        <begin position="484"/>
        <end position="518"/>
    </location>
</feature>
<dbReference type="Pfam" id="PF13041">
    <property type="entry name" value="PPR_2"/>
    <property type="match status" value="4"/>
</dbReference>
<dbReference type="AlphaFoldDB" id="A0AAW2T015"/>
<dbReference type="Pfam" id="PF14432">
    <property type="entry name" value="DYW_deaminase"/>
    <property type="match status" value="1"/>
</dbReference>
<keyword evidence="2" id="KW-0677">Repeat</keyword>
<feature type="repeat" description="PPR" evidence="3">
    <location>
        <begin position="624"/>
        <end position="654"/>
    </location>
</feature>
<protein>
    <submittedName>
        <fullName evidence="5">Pentatricopeptide repeat-containing protein, mitochondrial</fullName>
    </submittedName>
</protein>
<feature type="repeat" description="PPR" evidence="3">
    <location>
        <begin position="317"/>
        <end position="347"/>
    </location>
</feature>
<dbReference type="EMBL" id="JACGWM010000001">
    <property type="protein sequence ID" value="KAL0397990.1"/>
    <property type="molecule type" value="Genomic_DNA"/>
</dbReference>